<dbReference type="EMBL" id="JAPDDP010000021">
    <property type="protein sequence ID" value="MDA0181351.1"/>
    <property type="molecule type" value="Genomic_DNA"/>
</dbReference>
<proteinExistence type="predicted"/>
<feature type="region of interest" description="Disordered" evidence="1">
    <location>
        <begin position="105"/>
        <end position="124"/>
    </location>
</feature>
<dbReference type="Proteomes" id="UP001147653">
    <property type="component" value="Unassembled WGS sequence"/>
</dbReference>
<evidence type="ECO:0000313" key="2">
    <source>
        <dbReference type="EMBL" id="MDA0181351.1"/>
    </source>
</evidence>
<sequence>MGNPVIEHRLRASRPEAADVDEDAFDADLLAQVMRLPETPSRSVGRRVVIPVATAGATLAAAATVMFAGGPGDLGGPSSAVAIEQALRWFSPPDGTVLHVRSVETQDGRTTTRESWQDADTPTNSREILDGPIRYETAGDGLYDPTTDTIYKAPKPATKDDPVESIVGDPVVKKVRFGLTEQFLTVTGRGRHNGQDAWEIALKPDAGRPVWKVWVSAEDGKPLELSDPGRDAGEAPSSIRWETYEVLEGDAAARLTTLEGAHPTATVVRDRARVEAAFERVYGAKDGRKK</sequence>
<comment type="caution">
    <text evidence="2">The sequence shown here is derived from an EMBL/GenBank/DDBJ whole genome shotgun (WGS) entry which is preliminary data.</text>
</comment>
<evidence type="ECO:0008006" key="4">
    <source>
        <dbReference type="Google" id="ProtNLM"/>
    </source>
</evidence>
<dbReference type="RefSeq" id="WP_270025666.1">
    <property type="nucleotide sequence ID" value="NZ_JAPDDP010000021.1"/>
</dbReference>
<dbReference type="AlphaFoldDB" id="A0A9X3N8C3"/>
<organism evidence="2 3">
    <name type="scientific">Solirubrobacter phytolaccae</name>
    <dbReference type="NCBI Taxonomy" id="1404360"/>
    <lineage>
        <taxon>Bacteria</taxon>
        <taxon>Bacillati</taxon>
        <taxon>Actinomycetota</taxon>
        <taxon>Thermoleophilia</taxon>
        <taxon>Solirubrobacterales</taxon>
        <taxon>Solirubrobacteraceae</taxon>
        <taxon>Solirubrobacter</taxon>
    </lineage>
</organism>
<feature type="compositionally biased region" description="Basic and acidic residues" evidence="1">
    <location>
        <begin position="105"/>
        <end position="116"/>
    </location>
</feature>
<protein>
    <recommendedName>
        <fullName evidence="4">MucB/RseB N-terminal domain-containing protein</fullName>
    </recommendedName>
</protein>
<accession>A0A9X3N8C3</accession>
<name>A0A9X3N8C3_9ACTN</name>
<evidence type="ECO:0000313" key="3">
    <source>
        <dbReference type="Proteomes" id="UP001147653"/>
    </source>
</evidence>
<reference evidence="2" key="1">
    <citation type="submission" date="2022-10" db="EMBL/GenBank/DDBJ databases">
        <title>The WGS of Solirubrobacter phytolaccae KCTC 29190.</title>
        <authorList>
            <person name="Jiang Z."/>
        </authorList>
    </citation>
    <scope>NUCLEOTIDE SEQUENCE</scope>
    <source>
        <strain evidence="2">KCTC 29190</strain>
    </source>
</reference>
<evidence type="ECO:0000256" key="1">
    <source>
        <dbReference type="SAM" id="MobiDB-lite"/>
    </source>
</evidence>
<keyword evidence="3" id="KW-1185">Reference proteome</keyword>
<gene>
    <name evidence="2" type="ORF">OJ997_13680</name>
</gene>